<evidence type="ECO:0000313" key="2">
    <source>
        <dbReference type="EMBL" id="KAK3046532.1"/>
    </source>
</evidence>
<keyword evidence="3" id="KW-1185">Reference proteome</keyword>
<dbReference type="Proteomes" id="UP001271007">
    <property type="component" value="Unassembled WGS sequence"/>
</dbReference>
<evidence type="ECO:0000256" key="1">
    <source>
        <dbReference type="SAM" id="MobiDB-lite"/>
    </source>
</evidence>
<evidence type="ECO:0000313" key="3">
    <source>
        <dbReference type="Proteomes" id="UP001271007"/>
    </source>
</evidence>
<proteinExistence type="predicted"/>
<dbReference type="EMBL" id="JAWDJX010000088">
    <property type="protein sequence ID" value="KAK3046532.1"/>
    <property type="molecule type" value="Genomic_DNA"/>
</dbReference>
<protein>
    <submittedName>
        <fullName evidence="2">Uncharacterized protein</fullName>
    </submittedName>
</protein>
<feature type="region of interest" description="Disordered" evidence="1">
    <location>
        <begin position="57"/>
        <end position="107"/>
    </location>
</feature>
<comment type="caution">
    <text evidence="2">The sequence shown here is derived from an EMBL/GenBank/DDBJ whole genome shotgun (WGS) entry which is preliminary data.</text>
</comment>
<dbReference type="AlphaFoldDB" id="A0AAJ0DAW5"/>
<feature type="region of interest" description="Disordered" evidence="1">
    <location>
        <begin position="547"/>
        <end position="576"/>
    </location>
</feature>
<organism evidence="2 3">
    <name type="scientific">Extremus antarcticus</name>
    <dbReference type="NCBI Taxonomy" id="702011"/>
    <lineage>
        <taxon>Eukaryota</taxon>
        <taxon>Fungi</taxon>
        <taxon>Dikarya</taxon>
        <taxon>Ascomycota</taxon>
        <taxon>Pezizomycotina</taxon>
        <taxon>Dothideomycetes</taxon>
        <taxon>Dothideomycetidae</taxon>
        <taxon>Mycosphaerellales</taxon>
        <taxon>Extremaceae</taxon>
        <taxon>Extremus</taxon>
    </lineage>
</organism>
<feature type="compositionally biased region" description="Basic and acidic residues" evidence="1">
    <location>
        <begin position="547"/>
        <end position="557"/>
    </location>
</feature>
<sequence>MPNGSVTALGRQLRAVITGLSRPGCRTREHVPTHGRHVSGAAAVASAPCPSEEAQTVYTPSAPAHSAPSEQVLDRDRKSSRHAIPGSFSPHPHRSRGPPSRTRINRRARVDRITEALSDAGHSSQLPRQRPSYRKLDLSHTNVRSRTKWVDHRDNSARHRDDPIPRLAQARETKLSRILASYIQHREIFNDSVEAARSPDFRLQPQDEAIMKARGYTLDDLHAWAEIVLMPDSLKAATALAARIDKAGVSSVPFFLVAYVLRRETIRAGALPILVRAAWQMLNYHTSSSATHALPSSAIFITFVRLVRHARVVWSASLDNMVQLLLQFLPRTSALSRGMSRRQLDELTFQLNKAMRLIAMPTSVEPYKNSHAQEVAIVRILRFMAEHDPPIDIIREGYRAVALVQLAQPKSAGDRQWAELKALSWPPWKEERTAMDADFTRDTYGLSKAAQTLMRMYEAGYAPGKWEETAGIYAGWDQDLTPTIQSRVLLGTNSARFESGAASWAARITATRTTQEAWACYEAYEKENHATQQDVLLATLKKLHEEERRKGVPDGRVRSAHHPGQPQLLPGDAREVEPLPPSTHLYTYTSRPPPSIYEFHEHLRQRHVAFEGHCLAFILAKAASLRQGLAYLHDNLSTCPSARTLLNPDYHDDISTIDIAIYASFLQLCSRFSKVPFSSALPTEYQSVPRPLWNKDILANEKLNANHTLVLAIDLLRRRRPTYRPAWNSVLRALGHESSLANLWSLHSTDRSRALKKRLSDEVYKWCGAMVAYRLTQRVLEMIEQTHLDLDTVGLTALCQATENMVFGCWTIMRLHHTARPAPTRPHLLEAVDLIGSPQLAEHLKREFQAFIGDDDNSNSDPIPGLDLPRLLHVPSAAVLHAYIRSLGWLADYGALLDLLRWMVEFQAELTEQRARDRNGEVIMRRALVAMRVFMEREWLPEVEAEPGASLEPDAVGGSTVAANLKRLSTPASDELIAQAADLVDSVADWGGRPTDEEVEAYCDNERFKRFG</sequence>
<name>A0AAJ0DAW5_9PEZI</name>
<gene>
    <name evidence="2" type="ORF">LTR09_011987</name>
</gene>
<reference evidence="2" key="1">
    <citation type="submission" date="2023-04" db="EMBL/GenBank/DDBJ databases">
        <title>Black Yeasts Isolated from many extreme environments.</title>
        <authorList>
            <person name="Coleine C."/>
            <person name="Stajich J.E."/>
            <person name="Selbmann L."/>
        </authorList>
    </citation>
    <scope>NUCLEOTIDE SEQUENCE</scope>
    <source>
        <strain evidence="2">CCFEE 5312</strain>
    </source>
</reference>
<accession>A0AAJ0DAW5</accession>